<keyword evidence="3" id="KW-1185">Reference proteome</keyword>
<dbReference type="Proteomes" id="UP000673375">
    <property type="component" value="Unassembled WGS sequence"/>
</dbReference>
<dbReference type="EMBL" id="JAEDXU010000002">
    <property type="protein sequence ID" value="MBP1045649.1"/>
    <property type="molecule type" value="Genomic_DNA"/>
</dbReference>
<protein>
    <submittedName>
        <fullName evidence="2">Helix-turn-helix domain-containing protein</fullName>
    </submittedName>
</protein>
<accession>A0ABS4CGT4</accession>
<gene>
    <name evidence="2" type="ORF">I6N96_05115</name>
</gene>
<dbReference type="RefSeq" id="WP_209556437.1">
    <property type="nucleotide sequence ID" value="NZ_JAEDXU010000002.1"/>
</dbReference>
<evidence type="ECO:0000313" key="3">
    <source>
        <dbReference type="Proteomes" id="UP000673375"/>
    </source>
</evidence>
<dbReference type="Pfam" id="PF14493">
    <property type="entry name" value="HTH_40"/>
    <property type="match status" value="1"/>
</dbReference>
<evidence type="ECO:0000313" key="2">
    <source>
        <dbReference type="EMBL" id="MBP1045649.1"/>
    </source>
</evidence>
<organism evidence="2 3">
    <name type="scientific">Enterococcus larvae</name>
    <dbReference type="NCBI Taxonomy" id="2794352"/>
    <lineage>
        <taxon>Bacteria</taxon>
        <taxon>Bacillati</taxon>
        <taxon>Bacillota</taxon>
        <taxon>Bacilli</taxon>
        <taxon>Lactobacillales</taxon>
        <taxon>Enterococcaceae</taxon>
        <taxon>Enterococcus</taxon>
    </lineage>
</organism>
<comment type="caution">
    <text evidence="2">The sequence shown here is derived from an EMBL/GenBank/DDBJ whole genome shotgun (WGS) entry which is preliminary data.</text>
</comment>
<name>A0ABS4CGT4_9ENTE</name>
<proteinExistence type="predicted"/>
<reference evidence="2 3" key="1">
    <citation type="submission" date="2020-12" db="EMBL/GenBank/DDBJ databases">
        <title>Vagococcus allomyrinae sp. nov. and Enterococcus lavae sp. nov., isolated from the larvae of Allomyrina dichotoma.</title>
        <authorList>
            <person name="Lee S.D."/>
        </authorList>
    </citation>
    <scope>NUCLEOTIDE SEQUENCE [LARGE SCALE GENOMIC DNA]</scope>
    <source>
        <strain evidence="2 3">BWM-S5</strain>
    </source>
</reference>
<sequence length="345" mass="41157">MKTLFILSLFKQGYKVKVSTLYHLLKGKRTVSVLMSGFLFDNFFCFQLFPELREEAFYQILQQLIKDGCLDFYEESLEARLTDKGRQRLQKNSLHIDSYTNHLNGYKYGKTEMEMWRILQFLVQVTSHLSYQNNRYIPLEASPKYQLKIKKLLTEIDRKNVGSLMKNEWSLIFDRLSEEESSFLVQQFSGYQWNGKAEQQLLPDFSAFQKAVYRKNIYHHLFSCIEELEENAVLKRAVGESIEKNKNQSMLRTRELWSEGHSPAEIAGIRRMKPSTVNDHFLELAMSERGYAFDQFIPSEQIRCFQEISLPCQEWRYAELRQQFEVDYFSFRMYQIEQIKRERGK</sequence>
<feature type="domain" description="Helicase Helix-turn-helix" evidence="1">
    <location>
        <begin position="250"/>
        <end position="335"/>
    </location>
</feature>
<evidence type="ECO:0000259" key="1">
    <source>
        <dbReference type="Pfam" id="PF14493"/>
    </source>
</evidence>
<dbReference type="InterPro" id="IPR029491">
    <property type="entry name" value="Helicase_HTH"/>
</dbReference>